<evidence type="ECO:0000313" key="1">
    <source>
        <dbReference type="EMBL" id="ASV33425.1"/>
    </source>
</evidence>
<dbReference type="EMBL" id="CP022932">
    <property type="protein sequence ID" value="ASV33425.1"/>
    <property type="molecule type" value="Genomic_DNA"/>
</dbReference>
<reference evidence="4 5" key="1">
    <citation type="submission" date="2016-10" db="EMBL/GenBank/DDBJ databases">
        <authorList>
            <person name="Chevignon G."/>
        </authorList>
    </citation>
    <scope>NUCLEOTIDE SEQUENCE [LARGE SCALE GENOMIC DNA]</scope>
    <source>
        <strain evidence="5">A2C</strain>
        <strain evidence="4">ZA17</strain>
    </source>
</reference>
<dbReference type="Proteomes" id="UP000230008">
    <property type="component" value="Chromosome"/>
</dbReference>
<reference evidence="4 5" key="3">
    <citation type="submission" date="2017-11" db="EMBL/GenBank/DDBJ databases">
        <title>PacBio sequencing of new strain of the secondary endosymbiont Candidatus Hamiltonella defensa.</title>
        <authorList>
            <person name="Strand M.R."/>
            <person name="Oliver K."/>
        </authorList>
    </citation>
    <scope>NUCLEOTIDE SEQUENCE [LARGE SCALE GENOMIC DNA]</scope>
    <source>
        <strain evidence="5">A2C</strain>
        <strain evidence="4">ZA17</strain>
    </source>
</reference>
<dbReference type="AlphaFoldDB" id="A0A2D3T1E5"/>
<evidence type="ECO:0000313" key="5">
    <source>
        <dbReference type="Proteomes" id="UP000230008"/>
    </source>
</evidence>
<name>A0A2D3T1E5_9ENTR</name>
<dbReference type="Proteomes" id="UP000229055">
    <property type="component" value="Chromosome"/>
</dbReference>
<dbReference type="EMBL" id="CP017613">
    <property type="protein sequence ID" value="ATW33592.1"/>
    <property type="molecule type" value="Genomic_DNA"/>
</dbReference>
<evidence type="ECO:0000313" key="3">
    <source>
        <dbReference type="EMBL" id="ATW33592.1"/>
    </source>
</evidence>
<dbReference type="GeneID" id="66260910"/>
<dbReference type="EMBL" id="CP017606">
    <property type="protein sequence ID" value="ATW29625.1"/>
    <property type="molecule type" value="Genomic_DNA"/>
</dbReference>
<evidence type="ECO:0000313" key="2">
    <source>
        <dbReference type="EMBL" id="ATW29625.1"/>
    </source>
</evidence>
<organism evidence="2 5">
    <name type="scientific">Candidatus Williamhamiltonella defendens</name>
    <dbReference type="NCBI Taxonomy" id="138072"/>
    <lineage>
        <taxon>Bacteria</taxon>
        <taxon>Pseudomonadati</taxon>
        <taxon>Pseudomonadota</taxon>
        <taxon>Gammaproteobacteria</taxon>
        <taxon>Enterobacterales</taxon>
        <taxon>Enterobacteriaceae</taxon>
        <taxon>aphid secondary symbionts</taxon>
        <taxon>Candidatus Williamhamiltonella</taxon>
    </lineage>
</organism>
<reference evidence="1" key="2">
    <citation type="submission" date="2017-08" db="EMBL/GenBank/DDBJ databases">
        <title>Genome sequence of Candidatus Hamiltonella defensa from Acyrthosiphon pisum strain MI47.</title>
        <authorList>
            <person name="Patel V.A."/>
            <person name="Chevignon G."/>
            <person name="Russell J.A."/>
            <person name="Oliver K.M."/>
        </authorList>
    </citation>
    <scope>NUCLEOTIDE SEQUENCE</scope>
    <source>
        <strain evidence="1">MI47</strain>
    </source>
</reference>
<dbReference type="RefSeq" id="WP_015873643.1">
    <property type="nucleotide sequence ID" value="NZ_CADIJH010000003.1"/>
</dbReference>
<evidence type="ECO:0000313" key="4">
    <source>
        <dbReference type="Proteomes" id="UP000229055"/>
    </source>
</evidence>
<dbReference type="Proteomes" id="UP000792865">
    <property type="component" value="Chromosome"/>
</dbReference>
<proteinExistence type="predicted"/>
<gene>
    <name evidence="2" type="ORF">BJP41_03835</name>
    <name evidence="3" type="ORF">BJP43_04075</name>
    <name evidence="1" type="ORF">CJJ18_04480</name>
</gene>
<sequence length="76" mass="8254">MLSCSGADRETETSFDKKALLANSKTLDGKSPLGQNMANVFAREGVSNVRVQAYHGVGIMRCSRTQCFDGRISKVN</sequence>
<reference evidence="2" key="4">
    <citation type="journal article" date="2018" name="Genome Biol. Evol.">
        <title>Culture-Facilitated Comparative Genomics of the Facultative Symbiont Hamiltonella defensa.</title>
        <authorList>
            <person name="Chevignon G."/>
            <person name="Boyd B.M."/>
            <person name="Brandt J.W."/>
            <person name="Oliver K.M."/>
            <person name="Strand M.R."/>
        </authorList>
    </citation>
    <scope>NUCLEOTIDE SEQUENCE</scope>
    <source>
        <strain evidence="2">A2C</strain>
        <strain evidence="3">ZA17</strain>
    </source>
</reference>
<protein>
    <submittedName>
        <fullName evidence="2">Uncharacterized protein</fullName>
    </submittedName>
</protein>
<accession>A0A2D3T1E5</accession>